<evidence type="ECO:0000256" key="6">
    <source>
        <dbReference type="ARBA" id="ARBA00022801"/>
    </source>
</evidence>
<dbReference type="InterPro" id="IPR014013">
    <property type="entry name" value="Helic_SF1/SF2_ATP-bd_DinG/Rad3"/>
</dbReference>
<dbReference type="EMBL" id="CAJJDN010000110">
    <property type="protein sequence ID" value="CAD8116044.1"/>
    <property type="molecule type" value="Genomic_DNA"/>
</dbReference>
<evidence type="ECO:0000259" key="15">
    <source>
        <dbReference type="PROSITE" id="PS51193"/>
    </source>
</evidence>
<evidence type="ECO:0000313" key="17">
    <source>
        <dbReference type="Proteomes" id="UP000692954"/>
    </source>
</evidence>
<proteinExistence type="predicted"/>
<evidence type="ECO:0000256" key="14">
    <source>
        <dbReference type="ARBA" id="ARBA00023242"/>
    </source>
</evidence>
<evidence type="ECO:0000256" key="11">
    <source>
        <dbReference type="ARBA" id="ARBA00023125"/>
    </source>
</evidence>
<dbReference type="GO" id="GO:0005634">
    <property type="term" value="C:nucleus"/>
    <property type="evidence" value="ECO:0007669"/>
    <property type="project" value="UniProtKB-SubCell"/>
</dbReference>
<protein>
    <recommendedName>
        <fullName evidence="15">Helicase ATP-binding domain-containing protein</fullName>
    </recommendedName>
</protein>
<dbReference type="InterPro" id="IPR002464">
    <property type="entry name" value="DNA/RNA_helicase_DEAH_CS"/>
</dbReference>
<keyword evidence="7" id="KW-0347">Helicase</keyword>
<dbReference type="GO" id="GO:0051539">
    <property type="term" value="F:4 iron, 4 sulfur cluster binding"/>
    <property type="evidence" value="ECO:0007669"/>
    <property type="project" value="UniProtKB-KW"/>
</dbReference>
<dbReference type="AlphaFoldDB" id="A0A8S1QLH6"/>
<evidence type="ECO:0000256" key="9">
    <source>
        <dbReference type="ARBA" id="ARBA00023004"/>
    </source>
</evidence>
<dbReference type="Pfam" id="PF06733">
    <property type="entry name" value="DEAD_2"/>
    <property type="match status" value="1"/>
</dbReference>
<organism evidence="16 17">
    <name type="scientific">Paramecium sonneborni</name>
    <dbReference type="NCBI Taxonomy" id="65129"/>
    <lineage>
        <taxon>Eukaryota</taxon>
        <taxon>Sar</taxon>
        <taxon>Alveolata</taxon>
        <taxon>Ciliophora</taxon>
        <taxon>Intramacronucleata</taxon>
        <taxon>Oligohymenophorea</taxon>
        <taxon>Peniculida</taxon>
        <taxon>Parameciidae</taxon>
        <taxon>Paramecium</taxon>
    </lineage>
</organism>
<dbReference type="InterPro" id="IPR013020">
    <property type="entry name" value="Rad3/Chl1-like"/>
</dbReference>
<keyword evidence="3" id="KW-0479">Metal-binding</keyword>
<name>A0A8S1QLH6_9CILI</name>
<evidence type="ECO:0000256" key="4">
    <source>
        <dbReference type="ARBA" id="ARBA00022741"/>
    </source>
</evidence>
<keyword evidence="9" id="KW-0408">Iron</keyword>
<keyword evidence="8" id="KW-0067">ATP-binding</keyword>
<dbReference type="SMART" id="SM00488">
    <property type="entry name" value="DEXDc2"/>
    <property type="match status" value="1"/>
</dbReference>
<dbReference type="GO" id="GO:0070182">
    <property type="term" value="F:DNA polymerase binding"/>
    <property type="evidence" value="ECO:0007669"/>
    <property type="project" value="TreeGrafter"/>
</dbReference>
<dbReference type="NCBIfam" id="TIGR00604">
    <property type="entry name" value="rad3"/>
    <property type="match status" value="1"/>
</dbReference>
<dbReference type="InterPro" id="IPR045028">
    <property type="entry name" value="DinG/Rad3-like"/>
</dbReference>
<dbReference type="GO" id="GO:0090657">
    <property type="term" value="P:telomeric loop disassembly"/>
    <property type="evidence" value="ECO:0007669"/>
    <property type="project" value="TreeGrafter"/>
</dbReference>
<keyword evidence="5" id="KW-0227">DNA damage</keyword>
<dbReference type="SMART" id="SM00491">
    <property type="entry name" value="HELICc2"/>
    <property type="match status" value="1"/>
</dbReference>
<dbReference type="GO" id="GO:0045910">
    <property type="term" value="P:negative regulation of DNA recombination"/>
    <property type="evidence" value="ECO:0007669"/>
    <property type="project" value="TreeGrafter"/>
</dbReference>
<dbReference type="InterPro" id="IPR006555">
    <property type="entry name" value="ATP-dep_Helicase_C"/>
</dbReference>
<dbReference type="GO" id="GO:0016818">
    <property type="term" value="F:hydrolase activity, acting on acid anhydrides, in phosphorus-containing anhydrides"/>
    <property type="evidence" value="ECO:0007669"/>
    <property type="project" value="InterPro"/>
</dbReference>
<dbReference type="PROSITE" id="PS00690">
    <property type="entry name" value="DEAH_ATP_HELICASE"/>
    <property type="match status" value="1"/>
</dbReference>
<dbReference type="CDD" id="cd18788">
    <property type="entry name" value="SF2_C_XPD"/>
    <property type="match status" value="1"/>
</dbReference>
<keyword evidence="2" id="KW-0004">4Fe-4S</keyword>
<evidence type="ECO:0000256" key="13">
    <source>
        <dbReference type="ARBA" id="ARBA00023235"/>
    </source>
</evidence>
<evidence type="ECO:0000256" key="2">
    <source>
        <dbReference type="ARBA" id="ARBA00022485"/>
    </source>
</evidence>
<dbReference type="GO" id="GO:0003678">
    <property type="term" value="F:DNA helicase activity"/>
    <property type="evidence" value="ECO:0007669"/>
    <property type="project" value="InterPro"/>
</dbReference>
<dbReference type="Pfam" id="PF13307">
    <property type="entry name" value="Helicase_C_2"/>
    <property type="match status" value="1"/>
</dbReference>
<evidence type="ECO:0000256" key="12">
    <source>
        <dbReference type="ARBA" id="ARBA00023204"/>
    </source>
</evidence>
<keyword evidence="10" id="KW-0411">Iron-sulfur</keyword>
<evidence type="ECO:0000256" key="1">
    <source>
        <dbReference type="ARBA" id="ARBA00004123"/>
    </source>
</evidence>
<keyword evidence="6" id="KW-0378">Hydrolase</keyword>
<evidence type="ECO:0000256" key="7">
    <source>
        <dbReference type="ARBA" id="ARBA00022806"/>
    </source>
</evidence>
<dbReference type="InterPro" id="IPR006554">
    <property type="entry name" value="Helicase-like_DEXD_c2"/>
</dbReference>
<evidence type="ECO:0000256" key="5">
    <source>
        <dbReference type="ARBA" id="ARBA00022763"/>
    </source>
</evidence>
<evidence type="ECO:0000256" key="10">
    <source>
        <dbReference type="ARBA" id="ARBA00023014"/>
    </source>
</evidence>
<dbReference type="Proteomes" id="UP000692954">
    <property type="component" value="Unassembled WGS sequence"/>
</dbReference>
<dbReference type="PROSITE" id="PS51193">
    <property type="entry name" value="HELICASE_ATP_BIND_2"/>
    <property type="match status" value="1"/>
</dbReference>
<reference evidence="16" key="1">
    <citation type="submission" date="2021-01" db="EMBL/GenBank/DDBJ databases">
        <authorList>
            <consortium name="Genoscope - CEA"/>
            <person name="William W."/>
        </authorList>
    </citation>
    <scope>NUCLEOTIDE SEQUENCE</scope>
</reference>
<gene>
    <name evidence="16" type="ORF">PSON_ATCC_30995.1.T1100011</name>
</gene>
<sequence>MLQQPDIQRHLELIDEESDISSIENTLEEISIDAQACLNQKQICINNTEIYFPHQKPYEEQLNYMQKVISILDNSGNGLLESPTGTGKTLSLLCASLGWLNKNRKTQINSNIPTKIKIIYASRTHSQLKQVAQELQNSVYRPNISILGSRDQYCLREDFQIYSGNDLKQRCCNLIKAKKCEFFDKEILHKVAKSSQKRICNLEESKQFGLDQKFCPYFLEKSKTELADLILLPYNYLLNNNQNKVLDLNNSIIIFDEAHNVPKCAEEGGQFEISEAIIQKAKNELEFEMQDFVINPENLKDLQAIISKQNYQGNLFNNLKSEKIFNNILEALEQFLSDFSKFKNYFNSQNKNDSDNQDQIQVLEESIIDQIFYSTDRQINFQNILDYMQDCFILTKYFRLKNKLTPNFQSWITFIVKIYNIKKFDKQKIFNSYRLVLKKSKNQKLSIEMWCLDPSLIFNIIRKKYKIHSIILTSGTLSPLNSWESELQIKFNEQVAIDHVINVQKNVRVYLHQYYNFSKKYREDKDQIKQIGNQLIKFSNIIPGGILVIFPSYDMMNNFKIIWERNNIIKQLNNQKKCFWEEKGKNELRNFQQSNQAILFAIHRGKVSEGINFSDDLCRALFLIGVPFLYKKELRIEQKMQFLNKQNYKDLNSEQWYNQQAIRATNQALGRVIRHINDFGIIYLCDQRYSCKQIKSGLSKWVCQALEYWNDDVFQKTKDFFQMKRELPVSILIFQIPNQNNSIVQQNTSIDIEESIRQRQNESETKDHEAQASENLILIEYQNQKKIQLIIRKPIKKHDKK</sequence>
<evidence type="ECO:0000256" key="8">
    <source>
        <dbReference type="ARBA" id="ARBA00022840"/>
    </source>
</evidence>
<accession>A0A8S1QLH6</accession>
<dbReference type="PANTHER" id="PTHR11472">
    <property type="entry name" value="DNA REPAIR DEAD HELICASE RAD3/XP-D SUBFAMILY MEMBER"/>
    <property type="match status" value="1"/>
</dbReference>
<dbReference type="InterPro" id="IPR010614">
    <property type="entry name" value="RAD3-like_helicase_DEAD"/>
</dbReference>
<dbReference type="GO" id="GO:0005524">
    <property type="term" value="F:ATP binding"/>
    <property type="evidence" value="ECO:0007669"/>
    <property type="project" value="UniProtKB-KW"/>
</dbReference>
<dbReference type="GO" id="GO:0006281">
    <property type="term" value="P:DNA repair"/>
    <property type="evidence" value="ECO:0007669"/>
    <property type="project" value="UniProtKB-KW"/>
</dbReference>
<keyword evidence="12" id="KW-0234">DNA repair</keyword>
<dbReference type="OrthoDB" id="19182at2759"/>
<dbReference type="GO" id="GO:0010569">
    <property type="term" value="P:regulation of double-strand break repair via homologous recombination"/>
    <property type="evidence" value="ECO:0007669"/>
    <property type="project" value="TreeGrafter"/>
</dbReference>
<keyword evidence="13" id="KW-0413">Isomerase</keyword>
<comment type="subcellular location">
    <subcellularLocation>
        <location evidence="1">Nucleus</location>
    </subcellularLocation>
</comment>
<dbReference type="GO" id="GO:0003677">
    <property type="term" value="F:DNA binding"/>
    <property type="evidence" value="ECO:0007669"/>
    <property type="project" value="UniProtKB-KW"/>
</dbReference>
<keyword evidence="17" id="KW-1185">Reference proteome</keyword>
<keyword evidence="11" id="KW-0238">DNA-binding</keyword>
<dbReference type="GO" id="GO:0046872">
    <property type="term" value="F:metal ion binding"/>
    <property type="evidence" value="ECO:0007669"/>
    <property type="project" value="UniProtKB-KW"/>
</dbReference>
<evidence type="ECO:0000256" key="3">
    <source>
        <dbReference type="ARBA" id="ARBA00022723"/>
    </source>
</evidence>
<feature type="domain" description="Helicase ATP-binding" evidence="15">
    <location>
        <begin position="47"/>
        <end position="309"/>
    </location>
</feature>
<comment type="caution">
    <text evidence="16">The sequence shown here is derived from an EMBL/GenBank/DDBJ whole genome shotgun (WGS) entry which is preliminary data.</text>
</comment>
<keyword evidence="14" id="KW-0539">Nucleus</keyword>
<dbReference type="PANTHER" id="PTHR11472:SF34">
    <property type="entry name" value="REGULATOR OF TELOMERE ELONGATION HELICASE 1"/>
    <property type="match status" value="1"/>
</dbReference>
<keyword evidence="4" id="KW-0547">Nucleotide-binding</keyword>
<evidence type="ECO:0000313" key="16">
    <source>
        <dbReference type="EMBL" id="CAD8116044.1"/>
    </source>
</evidence>
<dbReference type="GO" id="GO:1904430">
    <property type="term" value="P:negative regulation of t-circle formation"/>
    <property type="evidence" value="ECO:0007669"/>
    <property type="project" value="TreeGrafter"/>
</dbReference>